<comment type="similarity">
    <text evidence="1">Belongs to the CBF/MAK21 family.</text>
</comment>
<dbReference type="PANTHER" id="PTHR12455">
    <property type="entry name" value="NUCLEOLAR COMPLEX PROTEIN 4"/>
    <property type="match status" value="1"/>
</dbReference>
<accession>A0A1C3L2C1</accession>
<dbReference type="Proteomes" id="UP000219799">
    <property type="component" value="Chromosome 14"/>
</dbReference>
<feature type="domain" description="CCAAT-binding factor" evidence="3">
    <location>
        <begin position="773"/>
        <end position="1008"/>
    </location>
</feature>
<dbReference type="EMBL" id="LT594502">
    <property type="protein sequence ID" value="SBT80710.1"/>
    <property type="molecule type" value="Genomic_DNA"/>
</dbReference>
<feature type="compositionally biased region" description="Low complexity" evidence="2">
    <location>
        <begin position="58"/>
        <end position="72"/>
    </location>
</feature>
<dbReference type="GO" id="GO:0042254">
    <property type="term" value="P:ribosome biogenesis"/>
    <property type="evidence" value="ECO:0007669"/>
    <property type="project" value="InterPro"/>
</dbReference>
<feature type="compositionally biased region" description="Basic residues" evidence="2">
    <location>
        <begin position="369"/>
        <end position="378"/>
    </location>
</feature>
<feature type="region of interest" description="Disordered" evidence="2">
    <location>
        <begin position="941"/>
        <end position="960"/>
    </location>
</feature>
<reference evidence="4 5" key="1">
    <citation type="submission" date="2016-06" db="EMBL/GenBank/DDBJ databases">
        <authorList>
            <consortium name="Pathogen Informatics"/>
        </authorList>
    </citation>
    <scope>NUCLEOTIDE SEQUENCE [LARGE SCALE GENOMIC DNA]</scope>
    <source>
        <strain evidence="4">PmlGA01</strain>
    </source>
</reference>
<gene>
    <name evidence="4" type="primary">PmlGA01_140020400</name>
    <name evidence="4" type="ORF">PMLGA01_140020400</name>
</gene>
<evidence type="ECO:0000313" key="4">
    <source>
        <dbReference type="EMBL" id="SBT80710.1"/>
    </source>
</evidence>
<sequence length="1078" mass="125859">MKQDECSFSSTSLVINEICSLFSVLQNAKSKKCILNSLTRLFVLLYSERMKRKLIYDDANGSSDSNNSNDGTSSDKSEQNSSDEDNIKLKKFFKKDFIILETRNKKKVFTKYDKWLNECFEKFLSLLFQLLSHDDELFLRKSLSLLFGCLQLESKIYESVIDNIPNCSVDNVDRNSNDVSTRRPEEHTSSIEYNEKEKKQKEKSFPIKLFRRITVYLLKMQNLSISAIKHICKNYLCFYYDLNYFFLSIFKIYCMDRKNARDENTCDGIIDCANSSRSSSSSGSNISNSSGIILGRKGKRVPKVERIAQKVEDTTVDNDNTSSFIYSILINSIKPDKKVQSFHIKKSAFMKKGKIDDMFLFLDEKDKRMRRKRKYKNPKKGENGQNCNSNRSGNNSYKKSKMFCSYESDDTIVHSSSDSSSSDGNESSNNKNGSNKHSSDGDYNFLRSGNLTNGSNSSDEETMSDVVEQYDDMIIQKRRKEKNECQMKERKNNLFININIDNKIYARLYANCWFYFITTYNHKYTMMLQLLHFIPLYVFPYTNNPYYLIDFFNYAFYSASNLYVSLAALPGIFHILTELNIGNLLTERNCSTVNSQGMTKEKTEANEDRERNENYEIMHEEEHQCTEEADRHYAIGDTILRNEDSEKIIKKKDNKVLDDITFDEEKELICVEHIEEGNASSGNYSKKGDDDMNTIDEDGIEGSSNDRSIDRSAFQSLGYDSSMKGSECHSLGYDSNMDGSEYHSLGYDGNIDNSEYQNHGDEHDGEKKLNDNMYTDYYKRLFELIMPVSFYYDGTSFLKIIYTSIKNRMIPLYYVISFLKKLLRVGCLTSYNISINILSVVYDVLNYFKNELHDAMFISAPVFMNMEFKNDFFCFENLEKNFDKNKIIEMLEQNAKLLNVRYIQEEKKDTKCHEILSNVKIENKDDCILVLEKSNTKLDEFNRMSTEDSSTERDGNETNRREKNLFSLQSCLPDKYQINMNTLNKKELYMANHIFYEIILLNNHICDNLRYYSNVYYYSVNNDSSYKPHEFYNDPNKMNWEKEDSLLSFLKNILSFKKKRESDICLSVQQKNFSTIFL</sequence>
<feature type="compositionally biased region" description="Polar residues" evidence="2">
    <location>
        <begin position="383"/>
        <end position="395"/>
    </location>
</feature>
<feature type="region of interest" description="Disordered" evidence="2">
    <location>
        <begin position="369"/>
        <end position="395"/>
    </location>
</feature>
<feature type="region of interest" description="Disordered" evidence="2">
    <location>
        <begin position="175"/>
        <end position="197"/>
    </location>
</feature>
<dbReference type="Pfam" id="PF03914">
    <property type="entry name" value="CBF"/>
    <property type="match status" value="1"/>
</dbReference>
<evidence type="ECO:0000256" key="1">
    <source>
        <dbReference type="ARBA" id="ARBA00007797"/>
    </source>
</evidence>
<feature type="compositionally biased region" description="Low complexity" evidence="2">
    <location>
        <begin position="414"/>
        <end position="436"/>
    </location>
</feature>
<proteinExistence type="inferred from homology"/>
<evidence type="ECO:0000259" key="3">
    <source>
        <dbReference type="Pfam" id="PF03914"/>
    </source>
</evidence>
<feature type="compositionally biased region" description="Polar residues" evidence="2">
    <location>
        <begin position="447"/>
        <end position="457"/>
    </location>
</feature>
<evidence type="ECO:0000256" key="2">
    <source>
        <dbReference type="SAM" id="MobiDB-lite"/>
    </source>
</evidence>
<dbReference type="InterPro" id="IPR005612">
    <property type="entry name" value="CCAAT-binding_factor"/>
</dbReference>
<dbReference type="PANTHER" id="PTHR12455:SF0">
    <property type="entry name" value="NUCLEOLAR COMPLEX PROTEIN 4 HOMOLOG"/>
    <property type="match status" value="1"/>
</dbReference>
<feature type="region of interest" description="Disordered" evidence="2">
    <location>
        <begin position="58"/>
        <end position="83"/>
    </location>
</feature>
<dbReference type="AlphaFoldDB" id="A0A1C3L2C1"/>
<dbReference type="GO" id="GO:0030692">
    <property type="term" value="C:Noc4p-Nop14p complex"/>
    <property type="evidence" value="ECO:0007669"/>
    <property type="project" value="TreeGrafter"/>
</dbReference>
<dbReference type="VEuPathDB" id="PlasmoDB:PmUG01_14034600"/>
<feature type="region of interest" description="Disordered" evidence="2">
    <location>
        <begin position="414"/>
        <end position="463"/>
    </location>
</feature>
<organism evidence="4 5">
    <name type="scientific">Plasmodium malariae</name>
    <dbReference type="NCBI Taxonomy" id="5858"/>
    <lineage>
        <taxon>Eukaryota</taxon>
        <taxon>Sar</taxon>
        <taxon>Alveolata</taxon>
        <taxon>Apicomplexa</taxon>
        <taxon>Aconoidasida</taxon>
        <taxon>Haemosporida</taxon>
        <taxon>Plasmodiidae</taxon>
        <taxon>Plasmodium</taxon>
        <taxon>Plasmodium (Plasmodium)</taxon>
    </lineage>
</organism>
<name>A0A1C3L2C1_PLAMA</name>
<dbReference type="GO" id="GO:0032040">
    <property type="term" value="C:small-subunit processome"/>
    <property type="evidence" value="ECO:0007669"/>
    <property type="project" value="TreeGrafter"/>
</dbReference>
<protein>
    <submittedName>
        <fullName evidence="4">Small ribosomal subunit nuclear export protein, putative</fullName>
    </submittedName>
</protein>
<dbReference type="InterPro" id="IPR027193">
    <property type="entry name" value="Noc4"/>
</dbReference>
<evidence type="ECO:0000313" key="5">
    <source>
        <dbReference type="Proteomes" id="UP000219799"/>
    </source>
</evidence>